<keyword evidence="4" id="KW-0560">Oxidoreductase</keyword>
<name>A0A5N6UJ30_ASPTM</name>
<evidence type="ECO:0000256" key="6">
    <source>
        <dbReference type="ARBA" id="ARBA00023033"/>
    </source>
</evidence>
<organism evidence="9 10">
    <name type="scientific">Aspergillus tamarii</name>
    <dbReference type="NCBI Taxonomy" id="41984"/>
    <lineage>
        <taxon>Eukaryota</taxon>
        <taxon>Fungi</taxon>
        <taxon>Dikarya</taxon>
        <taxon>Ascomycota</taxon>
        <taxon>Pezizomycotina</taxon>
        <taxon>Eurotiomycetes</taxon>
        <taxon>Eurotiomycetidae</taxon>
        <taxon>Eurotiales</taxon>
        <taxon>Aspergillaceae</taxon>
        <taxon>Aspergillus</taxon>
        <taxon>Aspergillus subgen. Circumdati</taxon>
    </lineage>
</organism>
<keyword evidence="5" id="KW-0408">Iron</keyword>
<dbReference type="Pfam" id="PF00067">
    <property type="entry name" value="p450"/>
    <property type="match status" value="1"/>
</dbReference>
<dbReference type="InterPro" id="IPR050121">
    <property type="entry name" value="Cytochrome_P450_monoxygenase"/>
</dbReference>
<dbReference type="InterPro" id="IPR001128">
    <property type="entry name" value="Cyt_P450"/>
</dbReference>
<sequence>MVVYVITVLLLGLLAFVHALCNYTRLSTVPGPLFTGISDLWRAYARSTSDYGCSLAGLHKKYGKVVRLGPHSISVSDPTAIFPVYNGRPSERSTFEYDNLTVFTQGSSASSTDLESNLMSKATRRRGLESAMQYEGIIDQAANDLITSLRQHPLVHLTTLLQGFATEFIHRLVLEELATQDVPSSAQGAGYHDYNRPTKWLTLPMIEYALLKSPPARLKRRRGIPFVHRKAHGGFNGSQSSRAMHDRAISSNLGLPRRCSNADSGYTCIAMAFISTFSSLLRNENVMTRLQSEVDTAFNKGLLSDPPRWQELGKLRYLDAVIKESMRQLPSLSYNREVVTPPEGAIVAGYYIPPGTMMELHSEALQGDPGIYGEDVHNYRPARWLTADPRQRLAMNQNLLQFSTNINTRPMVRVAWLELKKIVILVLLKFNLQLVRPGEALSSSGDRSDPGLPPSMTYCTPRNH</sequence>
<evidence type="ECO:0000256" key="3">
    <source>
        <dbReference type="ARBA" id="ARBA00022723"/>
    </source>
</evidence>
<dbReference type="AlphaFoldDB" id="A0A5N6UJ30"/>
<dbReference type="OrthoDB" id="3934656at2759"/>
<evidence type="ECO:0000256" key="8">
    <source>
        <dbReference type="SAM" id="SignalP"/>
    </source>
</evidence>
<gene>
    <name evidence="9" type="ORF">BDV40DRAFT_291579</name>
</gene>
<dbReference type="GO" id="GO:0016705">
    <property type="term" value="F:oxidoreductase activity, acting on paired donors, with incorporation or reduction of molecular oxygen"/>
    <property type="evidence" value="ECO:0007669"/>
    <property type="project" value="InterPro"/>
</dbReference>
<accession>A0A5N6UJ30</accession>
<keyword evidence="3" id="KW-0479">Metal-binding</keyword>
<dbReference type="Proteomes" id="UP000326950">
    <property type="component" value="Unassembled WGS sequence"/>
</dbReference>
<proteinExistence type="inferred from homology"/>
<evidence type="ECO:0000313" key="9">
    <source>
        <dbReference type="EMBL" id="KAE8158657.1"/>
    </source>
</evidence>
<evidence type="ECO:0000256" key="7">
    <source>
        <dbReference type="SAM" id="MobiDB-lite"/>
    </source>
</evidence>
<feature type="region of interest" description="Disordered" evidence="7">
    <location>
        <begin position="439"/>
        <end position="464"/>
    </location>
</feature>
<dbReference type="EMBL" id="ML738690">
    <property type="protein sequence ID" value="KAE8158657.1"/>
    <property type="molecule type" value="Genomic_DNA"/>
</dbReference>
<evidence type="ECO:0000256" key="2">
    <source>
        <dbReference type="ARBA" id="ARBA00010617"/>
    </source>
</evidence>
<keyword evidence="10" id="KW-1185">Reference proteome</keyword>
<comment type="similarity">
    <text evidence="2">Belongs to the cytochrome P450 family.</text>
</comment>
<protein>
    <submittedName>
        <fullName evidence="9">Cytochrome P450</fullName>
    </submittedName>
</protein>
<dbReference type="GO" id="GO:0004497">
    <property type="term" value="F:monooxygenase activity"/>
    <property type="evidence" value="ECO:0007669"/>
    <property type="project" value="UniProtKB-KW"/>
</dbReference>
<dbReference type="GO" id="GO:0005506">
    <property type="term" value="F:iron ion binding"/>
    <property type="evidence" value="ECO:0007669"/>
    <property type="project" value="InterPro"/>
</dbReference>
<feature type="signal peptide" evidence="8">
    <location>
        <begin position="1"/>
        <end position="19"/>
    </location>
</feature>
<keyword evidence="8" id="KW-0732">Signal</keyword>
<feature type="chain" id="PRO_5025046107" evidence="8">
    <location>
        <begin position="20"/>
        <end position="464"/>
    </location>
</feature>
<evidence type="ECO:0000313" key="10">
    <source>
        <dbReference type="Proteomes" id="UP000326950"/>
    </source>
</evidence>
<evidence type="ECO:0000256" key="5">
    <source>
        <dbReference type="ARBA" id="ARBA00023004"/>
    </source>
</evidence>
<evidence type="ECO:0000256" key="1">
    <source>
        <dbReference type="ARBA" id="ARBA00001971"/>
    </source>
</evidence>
<dbReference type="PANTHER" id="PTHR24305:SF235">
    <property type="entry name" value="CYTOCHROME P450 MONOOXYGENASE APDB-RELATED"/>
    <property type="match status" value="1"/>
</dbReference>
<reference evidence="9 10" key="1">
    <citation type="submission" date="2019-04" db="EMBL/GenBank/DDBJ databases">
        <title>Friends and foes A comparative genomics study of 23 Aspergillus species from section Flavi.</title>
        <authorList>
            <consortium name="DOE Joint Genome Institute"/>
            <person name="Kjaerbolling I."/>
            <person name="Vesth T."/>
            <person name="Frisvad J.C."/>
            <person name="Nybo J.L."/>
            <person name="Theobald S."/>
            <person name="Kildgaard S."/>
            <person name="Isbrandt T."/>
            <person name="Kuo A."/>
            <person name="Sato A."/>
            <person name="Lyhne E.K."/>
            <person name="Kogle M.E."/>
            <person name="Wiebenga A."/>
            <person name="Kun R.S."/>
            <person name="Lubbers R.J."/>
            <person name="Makela M.R."/>
            <person name="Barry K."/>
            <person name="Chovatia M."/>
            <person name="Clum A."/>
            <person name="Daum C."/>
            <person name="Haridas S."/>
            <person name="He G."/>
            <person name="LaButti K."/>
            <person name="Lipzen A."/>
            <person name="Mondo S."/>
            <person name="Riley R."/>
            <person name="Salamov A."/>
            <person name="Simmons B.A."/>
            <person name="Magnuson J.K."/>
            <person name="Henrissat B."/>
            <person name="Mortensen U.H."/>
            <person name="Larsen T.O."/>
            <person name="Devries R.P."/>
            <person name="Grigoriev I.V."/>
            <person name="Machida M."/>
            <person name="Baker S.E."/>
            <person name="Andersen M.R."/>
        </authorList>
    </citation>
    <scope>NUCLEOTIDE SEQUENCE [LARGE SCALE GENOMIC DNA]</scope>
    <source>
        <strain evidence="9 10">CBS 117626</strain>
    </source>
</reference>
<dbReference type="Gene3D" id="1.10.630.10">
    <property type="entry name" value="Cytochrome P450"/>
    <property type="match status" value="2"/>
</dbReference>
<comment type="cofactor">
    <cofactor evidence="1">
        <name>heme</name>
        <dbReference type="ChEBI" id="CHEBI:30413"/>
    </cofactor>
</comment>
<dbReference type="GO" id="GO:0020037">
    <property type="term" value="F:heme binding"/>
    <property type="evidence" value="ECO:0007669"/>
    <property type="project" value="InterPro"/>
</dbReference>
<dbReference type="InterPro" id="IPR036396">
    <property type="entry name" value="Cyt_P450_sf"/>
</dbReference>
<dbReference type="SUPFAM" id="SSF48264">
    <property type="entry name" value="Cytochrome P450"/>
    <property type="match status" value="1"/>
</dbReference>
<dbReference type="GO" id="GO:0044550">
    <property type="term" value="P:secondary metabolite biosynthetic process"/>
    <property type="evidence" value="ECO:0007669"/>
    <property type="project" value="UniProtKB-ARBA"/>
</dbReference>
<keyword evidence="6" id="KW-0503">Monooxygenase</keyword>
<evidence type="ECO:0000256" key="4">
    <source>
        <dbReference type="ARBA" id="ARBA00023002"/>
    </source>
</evidence>
<dbReference type="PANTHER" id="PTHR24305">
    <property type="entry name" value="CYTOCHROME P450"/>
    <property type="match status" value="1"/>
</dbReference>